<keyword evidence="2" id="KW-0560">Oxidoreductase</keyword>
<dbReference type="EMBL" id="JBHSBI010000003">
    <property type="protein sequence ID" value="MFC4007105.1"/>
    <property type="molecule type" value="Genomic_DNA"/>
</dbReference>
<keyword evidence="5" id="KW-1185">Reference proteome</keyword>
<dbReference type="PRINTS" id="PR00080">
    <property type="entry name" value="SDRFAMILY"/>
</dbReference>
<dbReference type="InterPro" id="IPR002347">
    <property type="entry name" value="SDR_fam"/>
</dbReference>
<evidence type="ECO:0000256" key="2">
    <source>
        <dbReference type="ARBA" id="ARBA00023002"/>
    </source>
</evidence>
<dbReference type="PANTHER" id="PTHR44169">
    <property type="entry name" value="NADPH-DEPENDENT 1-ACYLDIHYDROXYACETONE PHOSPHATE REDUCTASE"/>
    <property type="match status" value="1"/>
</dbReference>
<name>A0ABV8G1L2_9ACTN</name>
<protein>
    <submittedName>
        <fullName evidence="4">Oxidoreductase</fullName>
    </submittedName>
</protein>
<comment type="caution">
    <text evidence="4">The sequence shown here is derived from an EMBL/GenBank/DDBJ whole genome shotgun (WGS) entry which is preliminary data.</text>
</comment>
<dbReference type="InterPro" id="IPR036291">
    <property type="entry name" value="NAD(P)-bd_dom_sf"/>
</dbReference>
<sequence length="283" mass="30757">MTGRDMTGPEMTGRVCLVTGASSGIGQAIALELLRAGHTVYGVARRVEKMEVLRTAGGHALGMDVTSERDLERVVATVVAEQGRIDVLVNNAGTAVHGATEEVPIARAREVFEVNLFGPARLTQLVLPHMRERHAGAIVNISSIGGEIALPLGAWYYASKHAMEAFSDTLRQEMGPFGVRVVVVQPGIIRTGFESDMPRQVREYSGSGPYAKLAEFSARRAEQSFEPGAKASDPLVVARAVRRIVEARDPKPRYAVGYLAKALLRLNRLLPDRLFDKMVTRNA</sequence>
<dbReference type="PANTHER" id="PTHR44169:SF6">
    <property type="entry name" value="NADPH-DEPENDENT 1-ACYLDIHYDROXYACETONE PHOSPHATE REDUCTASE"/>
    <property type="match status" value="1"/>
</dbReference>
<evidence type="ECO:0000256" key="1">
    <source>
        <dbReference type="ARBA" id="ARBA00006484"/>
    </source>
</evidence>
<evidence type="ECO:0000313" key="4">
    <source>
        <dbReference type="EMBL" id="MFC4007105.1"/>
    </source>
</evidence>
<proteinExistence type="inferred from homology"/>
<evidence type="ECO:0000256" key="3">
    <source>
        <dbReference type="RuleBase" id="RU000363"/>
    </source>
</evidence>
<accession>A0ABV8G1L2</accession>
<dbReference type="Gene3D" id="3.40.50.720">
    <property type="entry name" value="NAD(P)-binding Rossmann-like Domain"/>
    <property type="match status" value="1"/>
</dbReference>
<dbReference type="Proteomes" id="UP001595851">
    <property type="component" value="Unassembled WGS sequence"/>
</dbReference>
<dbReference type="CDD" id="cd05374">
    <property type="entry name" value="17beta-HSD-like_SDR_c"/>
    <property type="match status" value="1"/>
</dbReference>
<gene>
    <name evidence="4" type="ORF">ACFOY2_07735</name>
</gene>
<comment type="similarity">
    <text evidence="1 3">Belongs to the short-chain dehydrogenases/reductases (SDR) family.</text>
</comment>
<dbReference type="SUPFAM" id="SSF51735">
    <property type="entry name" value="NAD(P)-binding Rossmann-fold domains"/>
    <property type="match status" value="1"/>
</dbReference>
<reference evidence="5" key="1">
    <citation type="journal article" date="2019" name="Int. J. Syst. Evol. Microbiol.">
        <title>The Global Catalogue of Microorganisms (GCM) 10K type strain sequencing project: providing services to taxonomists for standard genome sequencing and annotation.</title>
        <authorList>
            <consortium name="The Broad Institute Genomics Platform"/>
            <consortium name="The Broad Institute Genome Sequencing Center for Infectious Disease"/>
            <person name="Wu L."/>
            <person name="Ma J."/>
        </authorList>
    </citation>
    <scope>NUCLEOTIDE SEQUENCE [LARGE SCALE GENOMIC DNA]</scope>
    <source>
        <strain evidence="5">TBRC 1276</strain>
    </source>
</reference>
<dbReference type="NCBIfam" id="NF004826">
    <property type="entry name" value="PRK06182.1"/>
    <property type="match status" value="1"/>
</dbReference>
<dbReference type="Pfam" id="PF00106">
    <property type="entry name" value="adh_short"/>
    <property type="match status" value="1"/>
</dbReference>
<organism evidence="4 5">
    <name type="scientific">Nonomuraea purpurea</name>
    <dbReference type="NCBI Taxonomy" id="1849276"/>
    <lineage>
        <taxon>Bacteria</taxon>
        <taxon>Bacillati</taxon>
        <taxon>Actinomycetota</taxon>
        <taxon>Actinomycetes</taxon>
        <taxon>Streptosporangiales</taxon>
        <taxon>Streptosporangiaceae</taxon>
        <taxon>Nonomuraea</taxon>
    </lineage>
</organism>
<dbReference type="RefSeq" id="WP_379527235.1">
    <property type="nucleotide sequence ID" value="NZ_JBHSBI010000003.1"/>
</dbReference>
<dbReference type="PRINTS" id="PR00081">
    <property type="entry name" value="GDHRDH"/>
</dbReference>
<evidence type="ECO:0000313" key="5">
    <source>
        <dbReference type="Proteomes" id="UP001595851"/>
    </source>
</evidence>